<organism evidence="2">
    <name type="scientific">hydrothermal vent metagenome</name>
    <dbReference type="NCBI Taxonomy" id="652676"/>
    <lineage>
        <taxon>unclassified sequences</taxon>
        <taxon>metagenomes</taxon>
        <taxon>ecological metagenomes</taxon>
    </lineage>
</organism>
<feature type="non-terminal residue" evidence="2">
    <location>
        <position position="1"/>
    </location>
</feature>
<name>A0A3B0ZEE2_9ZZZZ</name>
<sequence>GRHDRMRSLPPLWRASARRVGSIASWLPGTTRPRFALHGAQRLKKDSATVTLNKRERKRLRKIYRQDLVKRSQLVRIAAAWVITVPASGLMAAILYFTIRGMLLE</sequence>
<accession>A0A3B0ZEE2</accession>
<proteinExistence type="predicted"/>
<dbReference type="AlphaFoldDB" id="A0A3B0ZEE2"/>
<keyword evidence="1" id="KW-1133">Transmembrane helix</keyword>
<feature type="transmembrane region" description="Helical" evidence="1">
    <location>
        <begin position="74"/>
        <end position="99"/>
    </location>
</feature>
<keyword evidence="1" id="KW-0472">Membrane</keyword>
<dbReference type="EMBL" id="UOFK01000204">
    <property type="protein sequence ID" value="VAW79744.1"/>
    <property type="molecule type" value="Genomic_DNA"/>
</dbReference>
<evidence type="ECO:0000256" key="1">
    <source>
        <dbReference type="SAM" id="Phobius"/>
    </source>
</evidence>
<reference evidence="2" key="1">
    <citation type="submission" date="2018-06" db="EMBL/GenBank/DDBJ databases">
        <authorList>
            <person name="Zhirakovskaya E."/>
        </authorList>
    </citation>
    <scope>NUCLEOTIDE SEQUENCE</scope>
</reference>
<gene>
    <name evidence="2" type="ORF">MNBD_GAMMA13-473</name>
</gene>
<protein>
    <submittedName>
        <fullName evidence="2">Probable low-affinity inorganic phosphate transporter</fullName>
    </submittedName>
</protein>
<keyword evidence="1" id="KW-0812">Transmembrane</keyword>
<evidence type="ECO:0000313" key="2">
    <source>
        <dbReference type="EMBL" id="VAW79744.1"/>
    </source>
</evidence>